<accession>A0A3Q9UJ84</accession>
<organism evidence="2 3">
    <name type="scientific">Acidipropionibacterium jensenii</name>
    <dbReference type="NCBI Taxonomy" id="1749"/>
    <lineage>
        <taxon>Bacteria</taxon>
        <taxon>Bacillati</taxon>
        <taxon>Actinomycetota</taxon>
        <taxon>Actinomycetes</taxon>
        <taxon>Propionibacteriales</taxon>
        <taxon>Propionibacteriaceae</taxon>
        <taxon>Acidipropionibacterium</taxon>
    </lineage>
</organism>
<gene>
    <name evidence="2" type="ORF">C0Z10_00180</name>
</gene>
<dbReference type="KEGG" id="aji:C0Z10_00180"/>
<dbReference type="AlphaFoldDB" id="A0A3Q9UJ84"/>
<dbReference type="RefSeq" id="WP_097798056.1">
    <property type="nucleotide sequence ID" value="NZ_CP025570.1"/>
</dbReference>
<feature type="transmembrane region" description="Helical" evidence="1">
    <location>
        <begin position="162"/>
        <end position="182"/>
    </location>
</feature>
<feature type="transmembrane region" description="Helical" evidence="1">
    <location>
        <begin position="85"/>
        <end position="109"/>
    </location>
</feature>
<sequence>MLSRLTNRRIFGTGALAGAIAGFFAFIFARILVEPLIQNAIDYESARDAVQETVDKALEAAGKTGLIPPAGADVDIFTRGIQRNIGIATGMILIGVAFGLLMAAAYRIVLYICKGEPGLSIQMTVLLIGLLGWLSVYVVPALKYPANPPAIGHPWTIHARGNLYLGTVLISIVLMIVACYVCRALAKRMSIWSAVMISGLCFAAAMCIVFAVLPSLGSLAENTRYFGSSVTYGTGEDAVTLPVNTETPLALRDTNGTIVFPGFPADVLSRFRMYSVIAQAIIWLGGAWIMGAMLAWVPKNLRHQKAESAGVKDAEKETVSA</sequence>
<keyword evidence="1" id="KW-0472">Membrane</keyword>
<proteinExistence type="predicted"/>
<feature type="transmembrane region" description="Helical" evidence="1">
    <location>
        <begin position="12"/>
        <end position="33"/>
    </location>
</feature>
<evidence type="ECO:0000256" key="1">
    <source>
        <dbReference type="SAM" id="Phobius"/>
    </source>
</evidence>
<reference evidence="3" key="1">
    <citation type="submission" date="2017-12" db="EMBL/GenBank/DDBJ databases">
        <title>Whole genome sequencing of Acidipropionibacterium jensenii strains JS279 and JS280.</title>
        <authorList>
            <person name="Deptula P."/>
            <person name="Laine P."/>
            <person name="Smolander O.-P."/>
            <person name="Paulin L."/>
            <person name="Auvinen P."/>
            <person name="Varmanen P."/>
        </authorList>
    </citation>
    <scope>NUCLEOTIDE SEQUENCE [LARGE SCALE GENOMIC DNA]</scope>
    <source>
        <strain evidence="3">JS280</strain>
    </source>
</reference>
<evidence type="ECO:0000313" key="2">
    <source>
        <dbReference type="EMBL" id="AZZ38430.1"/>
    </source>
</evidence>
<dbReference type="InterPro" id="IPR012666">
    <property type="entry name" value="CbtA_put"/>
</dbReference>
<dbReference type="Pfam" id="PF09490">
    <property type="entry name" value="CbtA"/>
    <property type="match status" value="1"/>
</dbReference>
<protein>
    <submittedName>
        <fullName evidence="2">Cobalt transporter</fullName>
    </submittedName>
</protein>
<feature type="transmembrane region" description="Helical" evidence="1">
    <location>
        <begin position="121"/>
        <end position="142"/>
    </location>
</feature>
<dbReference type="EMBL" id="CP025570">
    <property type="protein sequence ID" value="AZZ38430.1"/>
    <property type="molecule type" value="Genomic_DNA"/>
</dbReference>
<evidence type="ECO:0000313" key="3">
    <source>
        <dbReference type="Proteomes" id="UP000285875"/>
    </source>
</evidence>
<keyword evidence="1" id="KW-1133">Transmembrane helix</keyword>
<name>A0A3Q9UJ84_9ACTN</name>
<keyword evidence="1" id="KW-0812">Transmembrane</keyword>
<feature type="transmembrane region" description="Helical" evidence="1">
    <location>
        <begin position="276"/>
        <end position="297"/>
    </location>
</feature>
<feature type="transmembrane region" description="Helical" evidence="1">
    <location>
        <begin position="194"/>
        <end position="216"/>
    </location>
</feature>
<dbReference type="Proteomes" id="UP000285875">
    <property type="component" value="Chromosome"/>
</dbReference>